<keyword evidence="10" id="KW-1185">Reference proteome</keyword>
<dbReference type="Proteomes" id="UP000325315">
    <property type="component" value="Unassembled WGS sequence"/>
</dbReference>
<dbReference type="FunFam" id="2.60.120.330:FF:000005">
    <property type="entry name" value="1-aminocyclopropane-1-carboxylate oxidase homolog 1"/>
    <property type="match status" value="1"/>
</dbReference>
<feature type="transmembrane region" description="Helical" evidence="6">
    <location>
        <begin position="118"/>
        <end position="138"/>
    </location>
</feature>
<dbReference type="InterPro" id="IPR005123">
    <property type="entry name" value="Oxoglu/Fe-dep_dioxygenase_dom"/>
</dbReference>
<dbReference type="SUPFAM" id="SSF51197">
    <property type="entry name" value="Clavaminate synthase-like"/>
    <property type="match status" value="1"/>
</dbReference>
<feature type="domain" description="Fe2OG dioxygenase" evidence="8">
    <location>
        <begin position="364"/>
        <end position="467"/>
    </location>
</feature>
<evidence type="ECO:0000256" key="6">
    <source>
        <dbReference type="SAM" id="Phobius"/>
    </source>
</evidence>
<keyword evidence="7" id="KW-0732">Signal</keyword>
<dbReference type="Pfam" id="PF14226">
    <property type="entry name" value="DIOX_N"/>
    <property type="match status" value="1"/>
</dbReference>
<dbReference type="InterPro" id="IPR027443">
    <property type="entry name" value="IPNS-like_sf"/>
</dbReference>
<comment type="caution">
    <text evidence="9">The sequence shown here is derived from an EMBL/GenBank/DDBJ whole genome shotgun (WGS) entry which is preliminary data.</text>
</comment>
<gene>
    <name evidence="9" type="ORF">EPI10_007390</name>
</gene>
<reference evidence="10" key="1">
    <citation type="journal article" date="2019" name="Plant Biotechnol. J.">
        <title>Genome sequencing of the Australian wild diploid species Gossypium australe highlights disease resistance and delayed gland morphogenesis.</title>
        <authorList>
            <person name="Cai Y."/>
            <person name="Cai X."/>
            <person name="Wang Q."/>
            <person name="Wang P."/>
            <person name="Zhang Y."/>
            <person name="Cai C."/>
            <person name="Xu Y."/>
            <person name="Wang K."/>
            <person name="Zhou Z."/>
            <person name="Wang C."/>
            <person name="Geng S."/>
            <person name="Li B."/>
            <person name="Dong Q."/>
            <person name="Hou Y."/>
            <person name="Wang H."/>
            <person name="Ai P."/>
            <person name="Liu Z."/>
            <person name="Yi F."/>
            <person name="Sun M."/>
            <person name="An G."/>
            <person name="Cheng J."/>
            <person name="Zhang Y."/>
            <person name="Shi Q."/>
            <person name="Xie Y."/>
            <person name="Shi X."/>
            <person name="Chang Y."/>
            <person name="Huang F."/>
            <person name="Chen Y."/>
            <person name="Hong S."/>
            <person name="Mi L."/>
            <person name="Sun Q."/>
            <person name="Zhang L."/>
            <person name="Zhou B."/>
            <person name="Peng R."/>
            <person name="Zhang X."/>
            <person name="Liu F."/>
        </authorList>
    </citation>
    <scope>NUCLEOTIDE SEQUENCE [LARGE SCALE GENOMIC DNA]</scope>
    <source>
        <strain evidence="10">cv. PA1801</strain>
    </source>
</reference>
<organism evidence="9 10">
    <name type="scientific">Gossypium australe</name>
    <dbReference type="NCBI Taxonomy" id="47621"/>
    <lineage>
        <taxon>Eukaryota</taxon>
        <taxon>Viridiplantae</taxon>
        <taxon>Streptophyta</taxon>
        <taxon>Embryophyta</taxon>
        <taxon>Tracheophyta</taxon>
        <taxon>Spermatophyta</taxon>
        <taxon>Magnoliopsida</taxon>
        <taxon>eudicotyledons</taxon>
        <taxon>Gunneridae</taxon>
        <taxon>Pentapetalae</taxon>
        <taxon>rosids</taxon>
        <taxon>malvids</taxon>
        <taxon>Malvales</taxon>
        <taxon>Malvaceae</taxon>
        <taxon>Malvoideae</taxon>
        <taxon>Gossypium</taxon>
    </lineage>
</organism>
<comment type="cofactor">
    <cofactor evidence="1">
        <name>Fe cation</name>
        <dbReference type="ChEBI" id="CHEBI:24875"/>
    </cofactor>
</comment>
<dbReference type="InterPro" id="IPR026992">
    <property type="entry name" value="DIOX_N"/>
</dbReference>
<keyword evidence="6" id="KW-0812">Transmembrane</keyword>
<keyword evidence="6" id="KW-1133">Transmembrane helix</keyword>
<dbReference type="InterPro" id="IPR008637">
    <property type="entry name" value="HR_lesion"/>
</dbReference>
<evidence type="ECO:0000256" key="7">
    <source>
        <dbReference type="SAM" id="SignalP"/>
    </source>
</evidence>
<dbReference type="GO" id="GO:0051213">
    <property type="term" value="F:dioxygenase activity"/>
    <property type="evidence" value="ECO:0007669"/>
    <property type="project" value="UniProtKB-ARBA"/>
</dbReference>
<comment type="similarity">
    <text evidence="2">Belongs to the iron/ascorbate-dependent oxidoreductase family.</text>
</comment>
<accession>A0A5B6WVG5</accession>
<evidence type="ECO:0000256" key="2">
    <source>
        <dbReference type="ARBA" id="ARBA00008056"/>
    </source>
</evidence>
<name>A0A5B6WVG5_9ROSI</name>
<dbReference type="Gene3D" id="2.60.120.330">
    <property type="entry name" value="B-lactam Antibiotic, Isopenicillin N Synthase, Chain"/>
    <property type="match status" value="1"/>
</dbReference>
<dbReference type="PANTHER" id="PTHR10209">
    <property type="entry name" value="OXIDOREDUCTASE, 2OG-FE II OXYGENASE FAMILY PROTEIN"/>
    <property type="match status" value="1"/>
</dbReference>
<evidence type="ECO:0000256" key="5">
    <source>
        <dbReference type="ARBA" id="ARBA00023004"/>
    </source>
</evidence>
<evidence type="ECO:0000256" key="4">
    <source>
        <dbReference type="ARBA" id="ARBA00023002"/>
    </source>
</evidence>
<evidence type="ECO:0000313" key="9">
    <source>
        <dbReference type="EMBL" id="KAA3485408.1"/>
    </source>
</evidence>
<proteinExistence type="inferred from homology"/>
<dbReference type="AlphaFoldDB" id="A0A5B6WVG5"/>
<dbReference type="EMBL" id="SMMG02000002">
    <property type="protein sequence ID" value="KAA3485408.1"/>
    <property type="molecule type" value="Genomic_DNA"/>
</dbReference>
<keyword evidence="3" id="KW-0479">Metal-binding</keyword>
<protein>
    <submittedName>
        <fullName evidence="9">1-aminocyclopropane-1-carboxylate oxidase-like protein 1-like</fullName>
    </submittedName>
</protein>
<dbReference type="GO" id="GO:0046872">
    <property type="term" value="F:metal ion binding"/>
    <property type="evidence" value="ECO:0007669"/>
    <property type="project" value="UniProtKB-KW"/>
</dbReference>
<dbReference type="PROSITE" id="PS51471">
    <property type="entry name" value="FE2OG_OXY"/>
    <property type="match status" value="1"/>
</dbReference>
<sequence>MGFVSFVGRVLFASVFLLSAWQEFNEFGVHGGPAAKALKPKFNVFSKTVTSHTGVQVPEFDIKYLVAAAVAFKGVGGILFTFDSSIGAYLLVLHQLIVTPILYDFYNYDTEKKEFGILFTKFTQNLALLGALFFFIGMKNSMPRRQHKKKAPKTKTFELKYDRASEIKAFDETKTGVKGLVDAGISEVPRIFHQPPDTVGENYVPSATQFSIPVIDLQGVKEDPSTHTEIVKQVLNASQEWGFFQIINHGIPLSVLEEMKVRVRRFYELDNELKKQFYTRDTSKKVVYNCNFDLHTAPAANWRDTVYFDMAPDPPKPEELPEPFRDMMVEYTDRMMNLGRLLFELISEALGLNPDHLVKIDCAKGLGHLCHYYPACPQPELTIGTSKHTDSCFLTVLLQDHIGGLQVLYENQWFDVPPVPEALVVNIGDLLQASPLISNDRLVSAEHRVLANSIGPRVSVASFFITYFNPNPRLYAPIKELLSEDNPPKYRETTVVEYMTHFQQKGLDGNSALLHFKI</sequence>
<evidence type="ECO:0000259" key="8">
    <source>
        <dbReference type="PROSITE" id="PS51471"/>
    </source>
</evidence>
<feature type="chain" id="PRO_5022743068" evidence="7">
    <location>
        <begin position="23"/>
        <end position="518"/>
    </location>
</feature>
<dbReference type="Pfam" id="PF05514">
    <property type="entry name" value="HR_lesion"/>
    <property type="match status" value="1"/>
</dbReference>
<evidence type="ECO:0000256" key="3">
    <source>
        <dbReference type="ARBA" id="ARBA00022723"/>
    </source>
</evidence>
<feature type="transmembrane region" description="Helical" evidence="6">
    <location>
        <begin position="89"/>
        <end position="106"/>
    </location>
</feature>
<dbReference type="InterPro" id="IPR044861">
    <property type="entry name" value="IPNS-like_FE2OG_OXY"/>
</dbReference>
<feature type="signal peptide" evidence="7">
    <location>
        <begin position="1"/>
        <end position="22"/>
    </location>
</feature>
<keyword evidence="5" id="KW-0408">Iron</keyword>
<keyword evidence="6" id="KW-0472">Membrane</keyword>
<keyword evidence="4" id="KW-0560">Oxidoreductase</keyword>
<evidence type="ECO:0000256" key="1">
    <source>
        <dbReference type="ARBA" id="ARBA00001962"/>
    </source>
</evidence>
<dbReference type="PANTHER" id="PTHR10209:SF826">
    <property type="entry name" value="1-AMINOCYCLOPROPANE-1-CARBOXYLATE OXIDASE HOMOLOG 1-LIKE"/>
    <property type="match status" value="1"/>
</dbReference>
<dbReference type="Pfam" id="PF03171">
    <property type="entry name" value="2OG-FeII_Oxy"/>
    <property type="match status" value="1"/>
</dbReference>
<evidence type="ECO:0000313" key="10">
    <source>
        <dbReference type="Proteomes" id="UP000325315"/>
    </source>
</evidence>
<dbReference type="OrthoDB" id="288590at2759"/>